<proteinExistence type="predicted"/>
<keyword evidence="3" id="KW-1185">Reference proteome</keyword>
<name>A0A1Z4N525_9CYAN</name>
<dbReference type="InterPro" id="IPR035093">
    <property type="entry name" value="RelE/ParE_toxin_dom_sf"/>
</dbReference>
<evidence type="ECO:0000313" key="3">
    <source>
        <dbReference type="Proteomes" id="UP000218785"/>
    </source>
</evidence>
<organism evidence="2 3">
    <name type="scientific">Tolypothrix tenuis PCC 7101</name>
    <dbReference type="NCBI Taxonomy" id="231146"/>
    <lineage>
        <taxon>Bacteria</taxon>
        <taxon>Bacillati</taxon>
        <taxon>Cyanobacteriota</taxon>
        <taxon>Cyanophyceae</taxon>
        <taxon>Nostocales</taxon>
        <taxon>Tolypothrichaceae</taxon>
        <taxon>Tolypothrix</taxon>
    </lineage>
</organism>
<dbReference type="PANTHER" id="PTHR38813:SF1">
    <property type="entry name" value="TOXIN RELE1-RELATED"/>
    <property type="match status" value="1"/>
</dbReference>
<evidence type="ECO:0000256" key="1">
    <source>
        <dbReference type="ARBA" id="ARBA00022649"/>
    </source>
</evidence>
<dbReference type="Pfam" id="PF05016">
    <property type="entry name" value="ParE_toxin"/>
    <property type="match status" value="1"/>
</dbReference>
<dbReference type="AlphaFoldDB" id="A0A1Z4N525"/>
<evidence type="ECO:0008006" key="4">
    <source>
        <dbReference type="Google" id="ProtNLM"/>
    </source>
</evidence>
<sequence>MIVEFRKSFEKDLSKIKDETILQRIQKVIEEVENAENIGELSNIKKLKTDGDYYRIRVGDYRIGLKISDNIFVFIRALPRKDIYRYFP</sequence>
<dbReference type="SUPFAM" id="SSF143011">
    <property type="entry name" value="RelE-like"/>
    <property type="match status" value="1"/>
</dbReference>
<reference evidence="2 3" key="1">
    <citation type="submission" date="2017-06" db="EMBL/GenBank/DDBJ databases">
        <title>Genome sequencing of cyanobaciteial culture collection at National Institute for Environmental Studies (NIES).</title>
        <authorList>
            <person name="Hirose Y."/>
            <person name="Shimura Y."/>
            <person name="Fujisawa T."/>
            <person name="Nakamura Y."/>
            <person name="Kawachi M."/>
        </authorList>
    </citation>
    <scope>NUCLEOTIDE SEQUENCE [LARGE SCALE GENOMIC DNA]</scope>
    <source>
        <strain evidence="2 3">NIES-37</strain>
    </source>
</reference>
<dbReference type="KEGG" id="ttq:NIES37_47870"/>
<keyword evidence="1" id="KW-1277">Toxin-antitoxin system</keyword>
<dbReference type="Gene3D" id="3.30.2310.20">
    <property type="entry name" value="RelE-like"/>
    <property type="match status" value="1"/>
</dbReference>
<evidence type="ECO:0000313" key="2">
    <source>
        <dbReference type="EMBL" id="BAZ00791.1"/>
    </source>
</evidence>
<dbReference type="InterPro" id="IPR007712">
    <property type="entry name" value="RelE/ParE_toxin"/>
</dbReference>
<dbReference type="RefSeq" id="WP_096579943.1">
    <property type="nucleotide sequence ID" value="NZ_CAWNJS010000001.1"/>
</dbReference>
<dbReference type="EMBL" id="AP018248">
    <property type="protein sequence ID" value="BAZ00791.1"/>
    <property type="molecule type" value="Genomic_DNA"/>
</dbReference>
<accession>A0A1Z4N525</accession>
<dbReference type="Proteomes" id="UP000218785">
    <property type="component" value="Chromosome"/>
</dbReference>
<dbReference type="PANTHER" id="PTHR38813">
    <property type="match status" value="1"/>
</dbReference>
<gene>
    <name evidence="2" type="ORF">NIES37_47870</name>
</gene>
<dbReference type="InterPro" id="IPR052747">
    <property type="entry name" value="TA_system_RelE_toxin"/>
</dbReference>
<protein>
    <recommendedName>
        <fullName evidence="4">Plasmid stabilization system</fullName>
    </recommendedName>
</protein>